<keyword evidence="3" id="KW-0067">ATP-binding</keyword>
<dbReference type="SUPFAM" id="SSF55681">
    <property type="entry name" value="Class II aaRS and biotin synthetases"/>
    <property type="match status" value="1"/>
</dbReference>
<dbReference type="GO" id="GO:0006421">
    <property type="term" value="P:asparaginyl-tRNA aminoacylation"/>
    <property type="evidence" value="ECO:0007669"/>
    <property type="project" value="TreeGrafter"/>
</dbReference>
<evidence type="ECO:0000313" key="7">
    <source>
        <dbReference type="EMBL" id="TDE57743.1"/>
    </source>
</evidence>
<name>A0A4R5FVF9_9ACTN</name>
<dbReference type="Pfam" id="PF00152">
    <property type="entry name" value="tRNA-synt_2"/>
    <property type="match status" value="1"/>
</dbReference>
<evidence type="ECO:0000256" key="4">
    <source>
        <dbReference type="ARBA" id="ARBA00022917"/>
    </source>
</evidence>
<feature type="domain" description="Aminoacyl-transfer RNA synthetases class-II family profile" evidence="6">
    <location>
        <begin position="117"/>
        <end position="334"/>
    </location>
</feature>
<dbReference type="RefSeq" id="WP_132628888.1">
    <property type="nucleotide sequence ID" value="NZ_SMLD01000012.1"/>
</dbReference>
<dbReference type="InterPro" id="IPR045864">
    <property type="entry name" value="aa-tRNA-synth_II/BPL/LPL"/>
</dbReference>
<dbReference type="PROSITE" id="PS50862">
    <property type="entry name" value="AA_TRNA_LIGASE_II"/>
    <property type="match status" value="1"/>
</dbReference>
<dbReference type="PANTHER" id="PTHR22594">
    <property type="entry name" value="ASPARTYL/LYSYL-TRNA SYNTHETASE"/>
    <property type="match status" value="1"/>
</dbReference>
<dbReference type="GO" id="GO:0004812">
    <property type="term" value="F:aminoacyl-tRNA ligase activity"/>
    <property type="evidence" value="ECO:0007669"/>
    <property type="project" value="UniProtKB-KW"/>
</dbReference>
<keyword evidence="8" id="KW-1185">Reference proteome</keyword>
<accession>A0A4R5FVF9</accession>
<gene>
    <name evidence="7" type="ORF">E1295_07210</name>
</gene>
<keyword evidence="2" id="KW-0547">Nucleotide-binding</keyword>
<dbReference type="GO" id="GO:0005524">
    <property type="term" value="F:ATP binding"/>
    <property type="evidence" value="ECO:0007669"/>
    <property type="project" value="UniProtKB-KW"/>
</dbReference>
<evidence type="ECO:0000313" key="8">
    <source>
        <dbReference type="Proteomes" id="UP000295136"/>
    </source>
</evidence>
<dbReference type="InterPro" id="IPR004364">
    <property type="entry name" value="Aa-tRNA-synt_II"/>
</dbReference>
<evidence type="ECO:0000256" key="3">
    <source>
        <dbReference type="ARBA" id="ARBA00022840"/>
    </source>
</evidence>
<evidence type="ECO:0000256" key="1">
    <source>
        <dbReference type="ARBA" id="ARBA00022598"/>
    </source>
</evidence>
<dbReference type="AlphaFoldDB" id="A0A4R5FVF9"/>
<dbReference type="Gene3D" id="3.30.930.10">
    <property type="entry name" value="Bira Bifunctional Protein, Domain 2"/>
    <property type="match status" value="1"/>
</dbReference>
<reference evidence="7 8" key="1">
    <citation type="submission" date="2019-03" db="EMBL/GenBank/DDBJ databases">
        <title>Draft genome sequences of novel Actinobacteria.</title>
        <authorList>
            <person name="Sahin N."/>
            <person name="Ay H."/>
            <person name="Saygin H."/>
        </authorList>
    </citation>
    <scope>NUCLEOTIDE SEQUENCE [LARGE SCALE GENOMIC DNA]</scope>
    <source>
        <strain evidence="7 8">6K102</strain>
    </source>
</reference>
<dbReference type="Proteomes" id="UP000295136">
    <property type="component" value="Unassembled WGS sequence"/>
</dbReference>
<evidence type="ECO:0000259" key="6">
    <source>
        <dbReference type="PROSITE" id="PS50862"/>
    </source>
</evidence>
<keyword evidence="4" id="KW-0648">Protein biosynthesis</keyword>
<evidence type="ECO:0000256" key="5">
    <source>
        <dbReference type="ARBA" id="ARBA00023146"/>
    </source>
</evidence>
<dbReference type="InterPro" id="IPR006195">
    <property type="entry name" value="aa-tRNA-synth_II"/>
</dbReference>
<evidence type="ECO:0000256" key="2">
    <source>
        <dbReference type="ARBA" id="ARBA00022741"/>
    </source>
</evidence>
<comment type="caution">
    <text evidence="7">The sequence shown here is derived from an EMBL/GenBank/DDBJ whole genome shotgun (WGS) entry which is preliminary data.</text>
</comment>
<proteinExistence type="predicted"/>
<dbReference type="EMBL" id="SMLD01000012">
    <property type="protein sequence ID" value="TDE57743.1"/>
    <property type="molecule type" value="Genomic_DNA"/>
</dbReference>
<keyword evidence="5" id="KW-0030">Aminoacyl-tRNA synthetase</keyword>
<organism evidence="7 8">
    <name type="scientific">Nonomuraea mesophila</name>
    <dbReference type="NCBI Taxonomy" id="2530382"/>
    <lineage>
        <taxon>Bacteria</taxon>
        <taxon>Bacillati</taxon>
        <taxon>Actinomycetota</taxon>
        <taxon>Actinomycetes</taxon>
        <taxon>Streptosporangiales</taxon>
        <taxon>Streptosporangiaceae</taxon>
        <taxon>Nonomuraea</taxon>
    </lineage>
</organism>
<dbReference type="PANTHER" id="PTHR22594:SF34">
    <property type="entry name" value="ASPARAGINE--TRNA LIGASE, MITOCHONDRIAL-RELATED"/>
    <property type="match status" value="1"/>
</dbReference>
<sequence length="346" mass="39094">MTDLVTVTTSTVSPPRSWADARTHYEVALKHPWYRAMVELNDVFHTSTVDFWRARGVKSVYLPITTGSISSPMGRGSDSTPVRVTVEGVETYLADSMQFLLEYGCRLWGGGCYYVMPSFRGEAADARHLCQFFHSEAEIVGDLGDVMNVVQDYLRHLAADFLERSGDLVASVAGDTGHLKELSQADVFRQMTFHEAATALGHDPAYVQEKQPGIRTLTNAGERELMSRFGQFTWVTHYDHLAVPFYQAFESGDESVARNGDLLFGIGESVGCGERHAQTSTLRRALELHEVCEDDYDWYLRMREMVPLRTSGFGMGVERFMLWVLRRDDIRDIPLLLRFNGQQIDP</sequence>
<keyword evidence="1" id="KW-0436">Ligase</keyword>
<protein>
    <submittedName>
        <fullName evidence="7">Asparaginase</fullName>
    </submittedName>
</protein>